<dbReference type="PANTHER" id="PTHR24422">
    <property type="entry name" value="CHEMOTAXIS PROTEIN METHYLTRANSFERASE"/>
    <property type="match status" value="1"/>
</dbReference>
<evidence type="ECO:0000259" key="5">
    <source>
        <dbReference type="PROSITE" id="PS50123"/>
    </source>
</evidence>
<dbReference type="Gene3D" id="3.40.50.150">
    <property type="entry name" value="Vaccinia Virus protein VP39"/>
    <property type="match status" value="1"/>
</dbReference>
<dbReference type="AlphaFoldDB" id="A0A0F3GNZ8"/>
<dbReference type="InterPro" id="IPR019734">
    <property type="entry name" value="TPR_rpt"/>
</dbReference>
<dbReference type="Pfam" id="PF13181">
    <property type="entry name" value="TPR_8"/>
    <property type="match status" value="2"/>
</dbReference>
<evidence type="ECO:0000256" key="3">
    <source>
        <dbReference type="ARBA" id="ARBA00022691"/>
    </source>
</evidence>
<proteinExistence type="predicted"/>
<evidence type="ECO:0000256" key="2">
    <source>
        <dbReference type="ARBA" id="ARBA00022679"/>
    </source>
</evidence>
<dbReference type="Gene3D" id="1.25.40.10">
    <property type="entry name" value="Tetratricopeptide repeat domain"/>
    <property type="match status" value="1"/>
</dbReference>
<dbReference type="SUPFAM" id="SSF53335">
    <property type="entry name" value="S-adenosyl-L-methionine-dependent methyltransferases"/>
    <property type="match status" value="1"/>
</dbReference>
<dbReference type="InterPro" id="IPR022642">
    <property type="entry name" value="CheR_C"/>
</dbReference>
<gene>
    <name evidence="6" type="ORF">MBAV_004286</name>
</gene>
<keyword evidence="2" id="KW-0808">Transferase</keyword>
<dbReference type="GO" id="GO:0008757">
    <property type="term" value="F:S-adenosylmethionine-dependent methyltransferase activity"/>
    <property type="evidence" value="ECO:0007669"/>
    <property type="project" value="InterPro"/>
</dbReference>
<keyword evidence="3" id="KW-0949">S-adenosyl-L-methionine</keyword>
<dbReference type="PROSITE" id="PS50005">
    <property type="entry name" value="TPR"/>
    <property type="match status" value="1"/>
</dbReference>
<protein>
    <submittedName>
        <fullName evidence="6">Methylase of chemotaxis methyl-accepting protein</fullName>
    </submittedName>
</protein>
<feature type="domain" description="CheR-type methyltransferase" evidence="5">
    <location>
        <begin position="1"/>
        <end position="252"/>
    </location>
</feature>
<keyword evidence="1 6" id="KW-0489">Methyltransferase</keyword>
<feature type="repeat" description="TPR" evidence="4">
    <location>
        <begin position="400"/>
        <end position="433"/>
    </location>
</feature>
<dbReference type="InterPro" id="IPR000780">
    <property type="entry name" value="CheR_MeTrfase"/>
</dbReference>
<dbReference type="EMBL" id="LACI01001855">
    <property type="protein sequence ID" value="KJU83537.1"/>
    <property type="molecule type" value="Genomic_DNA"/>
</dbReference>
<dbReference type="InterPro" id="IPR029063">
    <property type="entry name" value="SAM-dependent_MTases_sf"/>
</dbReference>
<dbReference type="SMART" id="SM00138">
    <property type="entry name" value="MeTrc"/>
    <property type="match status" value="1"/>
</dbReference>
<dbReference type="SMART" id="SM00028">
    <property type="entry name" value="TPR"/>
    <property type="match status" value="3"/>
</dbReference>
<sequence>MNYRKLSELISLRTGLNFSQSKWHDLGKALQRAREDFGFKDVEALVSWLLSSRLTGEDIQRFACHITVGETYFFREKSSLEALQGHILPRVIQAKETTGSRAIRIWSAGCSTGEEAYTIAIILRKLLPDIHTYKVSISATDINPLFLKKAAEGIYTQWSFRGTPDWVRQECFTPTPGGRFALRPELQRMPSFSTLNLAEDTYPSADNNTQDIDVILCRNVLMYFSEEEAIKVARRFYRALVSGGWLITGQTELSTDRLFEEFEAVVFPDAVLYRKPPEMPTPPLVIETTPVRDTKQDNAHTLSEVLLKYEQGRFDEVEEILLRLPALNRGEAGALALLARVYANKGMLDRAMEHCQRAIEADNLNAAYHYLAATILEERGQVQEAMTALNRAIYIDQGHALAHFAMGNLFLRQGHYSQCQRHFSNALKILASYSADDLLPESEGIPVGRLREMIETSMAYVKITLSKETMT</sequence>
<keyword evidence="4" id="KW-0802">TPR repeat</keyword>
<dbReference type="GO" id="GO:0032259">
    <property type="term" value="P:methylation"/>
    <property type="evidence" value="ECO:0007669"/>
    <property type="project" value="UniProtKB-KW"/>
</dbReference>
<accession>A0A0F3GNZ8</accession>
<dbReference type="PANTHER" id="PTHR24422:SF19">
    <property type="entry name" value="CHEMOTAXIS PROTEIN METHYLTRANSFERASE"/>
    <property type="match status" value="1"/>
</dbReference>
<organism evidence="6 7">
    <name type="scientific">Candidatus Magnetobacterium bavaricum</name>
    <dbReference type="NCBI Taxonomy" id="29290"/>
    <lineage>
        <taxon>Bacteria</taxon>
        <taxon>Pseudomonadati</taxon>
        <taxon>Nitrospirota</taxon>
        <taxon>Thermodesulfovibrionia</taxon>
        <taxon>Thermodesulfovibrionales</taxon>
        <taxon>Candidatus Magnetobacteriaceae</taxon>
        <taxon>Candidatus Magnetobacterium</taxon>
    </lineage>
</organism>
<comment type="caution">
    <text evidence="6">The sequence shown here is derived from an EMBL/GenBank/DDBJ whole genome shotgun (WGS) entry which is preliminary data.</text>
</comment>
<evidence type="ECO:0000313" key="7">
    <source>
        <dbReference type="Proteomes" id="UP000033423"/>
    </source>
</evidence>
<dbReference type="PROSITE" id="PS50123">
    <property type="entry name" value="CHER"/>
    <property type="match status" value="1"/>
</dbReference>
<evidence type="ECO:0000256" key="1">
    <source>
        <dbReference type="ARBA" id="ARBA00022603"/>
    </source>
</evidence>
<dbReference type="InterPro" id="IPR011990">
    <property type="entry name" value="TPR-like_helical_dom_sf"/>
</dbReference>
<reference evidence="6 7" key="1">
    <citation type="submission" date="2015-02" db="EMBL/GenBank/DDBJ databases">
        <title>Single-cell genomics of uncultivated deep-branching MTB reveals a conserved set of magnetosome genes.</title>
        <authorList>
            <person name="Kolinko S."/>
            <person name="Richter M."/>
            <person name="Glockner F.O."/>
            <person name="Brachmann A."/>
            <person name="Schuler D."/>
        </authorList>
    </citation>
    <scope>NUCLEOTIDE SEQUENCE [LARGE SCALE GENOMIC DNA]</scope>
    <source>
        <strain evidence="6">TM-1</strain>
    </source>
</reference>
<dbReference type="Pfam" id="PF01739">
    <property type="entry name" value="CheR"/>
    <property type="match status" value="1"/>
</dbReference>
<dbReference type="InterPro" id="IPR050903">
    <property type="entry name" value="Bact_Chemotaxis_MeTrfase"/>
</dbReference>
<keyword evidence="7" id="KW-1185">Reference proteome</keyword>
<dbReference type="SUPFAM" id="SSF48452">
    <property type="entry name" value="TPR-like"/>
    <property type="match status" value="1"/>
</dbReference>
<evidence type="ECO:0000256" key="4">
    <source>
        <dbReference type="PROSITE-ProRule" id="PRU00339"/>
    </source>
</evidence>
<dbReference type="Proteomes" id="UP000033423">
    <property type="component" value="Unassembled WGS sequence"/>
</dbReference>
<dbReference type="PATRIC" id="fig|29290.4.peg.5677"/>
<evidence type="ECO:0000313" key="6">
    <source>
        <dbReference type="EMBL" id="KJU83537.1"/>
    </source>
</evidence>
<dbReference type="PRINTS" id="PR00996">
    <property type="entry name" value="CHERMTFRASE"/>
</dbReference>
<name>A0A0F3GNZ8_9BACT</name>